<evidence type="ECO:0000313" key="3">
    <source>
        <dbReference type="EMBL" id="XDP97990.1"/>
    </source>
</evidence>
<accession>A0AB39LUZ3</accession>
<sequence length="138" mass="14019">MPLDSGGEILLEAVTAAPAEGPVPAGRLGDTVRELPRTLSDAMAPVRDMARTVLDGLRQAGPDEVEVEFGVDLSAETGVVIAKSQTGFHLKVRVLWQREDQPVAPSAGADADAGEGSGSDAGGGTEEGAGADARIASR</sequence>
<organism evidence="3">
    <name type="scientific">Streptomyces sp. R02</name>
    <dbReference type="NCBI Taxonomy" id="3238623"/>
    <lineage>
        <taxon>Bacteria</taxon>
        <taxon>Bacillati</taxon>
        <taxon>Actinomycetota</taxon>
        <taxon>Actinomycetes</taxon>
        <taxon>Kitasatosporales</taxon>
        <taxon>Streptomycetaceae</taxon>
        <taxon>Streptomyces</taxon>
    </lineage>
</organism>
<feature type="compositionally biased region" description="Low complexity" evidence="1">
    <location>
        <begin position="128"/>
        <end position="138"/>
    </location>
</feature>
<feature type="region of interest" description="Disordered" evidence="1">
    <location>
        <begin position="101"/>
        <end position="138"/>
    </location>
</feature>
<reference evidence="3" key="1">
    <citation type="submission" date="2024-07" db="EMBL/GenBank/DDBJ databases">
        <authorList>
            <person name="Yu S.T."/>
        </authorList>
    </citation>
    <scope>NUCLEOTIDE SEQUENCE</scope>
    <source>
        <strain evidence="3">R02</strain>
    </source>
</reference>
<feature type="domain" description="Trypsin-co-occurring" evidence="2">
    <location>
        <begin position="2"/>
        <end position="98"/>
    </location>
</feature>
<dbReference type="RefSeq" id="WP_369161389.1">
    <property type="nucleotide sequence ID" value="NZ_CP163429.1"/>
</dbReference>
<evidence type="ECO:0000259" key="2">
    <source>
        <dbReference type="Pfam" id="PF19493"/>
    </source>
</evidence>
<name>A0AB39LUZ3_9ACTN</name>
<gene>
    <name evidence="3" type="ORF">AB5J57_32830</name>
</gene>
<dbReference type="Pfam" id="PF19493">
    <property type="entry name" value="Trypco1"/>
    <property type="match status" value="1"/>
</dbReference>
<evidence type="ECO:0000256" key="1">
    <source>
        <dbReference type="SAM" id="MobiDB-lite"/>
    </source>
</evidence>
<protein>
    <submittedName>
        <fullName evidence="3">CU044_2847 family protein</fullName>
    </submittedName>
</protein>
<dbReference type="InterPro" id="IPR045794">
    <property type="entry name" value="Trypco1"/>
</dbReference>
<dbReference type="EMBL" id="CP163429">
    <property type="protein sequence ID" value="XDP97990.1"/>
    <property type="molecule type" value="Genomic_DNA"/>
</dbReference>
<proteinExistence type="predicted"/>
<dbReference type="AlphaFoldDB" id="A0AB39LUZ3"/>
<feature type="compositionally biased region" description="Gly residues" evidence="1">
    <location>
        <begin position="115"/>
        <end position="127"/>
    </location>
</feature>
<dbReference type="NCBIfam" id="NF041216">
    <property type="entry name" value="CU044_2847_fam"/>
    <property type="match status" value="1"/>
</dbReference>